<dbReference type="Proteomes" id="UP001457282">
    <property type="component" value="Unassembled WGS sequence"/>
</dbReference>
<proteinExistence type="predicted"/>
<evidence type="ECO:0000313" key="1">
    <source>
        <dbReference type="EMBL" id="KAK9928796.1"/>
    </source>
</evidence>
<keyword evidence="2" id="KW-1185">Reference proteome</keyword>
<protein>
    <submittedName>
        <fullName evidence="1">Uncharacterized protein</fullName>
    </submittedName>
</protein>
<dbReference type="AlphaFoldDB" id="A0AAW1WYD9"/>
<dbReference type="EMBL" id="JBEDUW010000005">
    <property type="protein sequence ID" value="KAK9928796.1"/>
    <property type="molecule type" value="Genomic_DNA"/>
</dbReference>
<evidence type="ECO:0000313" key="2">
    <source>
        <dbReference type="Proteomes" id="UP001457282"/>
    </source>
</evidence>
<accession>A0AAW1WYD9</accession>
<reference evidence="1 2" key="1">
    <citation type="journal article" date="2023" name="G3 (Bethesda)">
        <title>A chromosome-length genome assembly and annotation of blackberry (Rubus argutus, cv. 'Hillquist').</title>
        <authorList>
            <person name="Bruna T."/>
            <person name="Aryal R."/>
            <person name="Dudchenko O."/>
            <person name="Sargent D.J."/>
            <person name="Mead D."/>
            <person name="Buti M."/>
            <person name="Cavallini A."/>
            <person name="Hytonen T."/>
            <person name="Andres J."/>
            <person name="Pham M."/>
            <person name="Weisz D."/>
            <person name="Mascagni F."/>
            <person name="Usai G."/>
            <person name="Natali L."/>
            <person name="Bassil N."/>
            <person name="Fernandez G.E."/>
            <person name="Lomsadze A."/>
            <person name="Armour M."/>
            <person name="Olukolu B."/>
            <person name="Poorten T."/>
            <person name="Britton C."/>
            <person name="Davik J."/>
            <person name="Ashrafi H."/>
            <person name="Aiden E.L."/>
            <person name="Borodovsky M."/>
            <person name="Worthington M."/>
        </authorList>
    </citation>
    <scope>NUCLEOTIDE SEQUENCE [LARGE SCALE GENOMIC DNA]</scope>
    <source>
        <strain evidence="1">PI 553951</strain>
    </source>
</reference>
<gene>
    <name evidence="1" type="ORF">M0R45_025916</name>
</gene>
<name>A0AAW1WYD9_RUBAR</name>
<comment type="caution">
    <text evidence="1">The sequence shown here is derived from an EMBL/GenBank/DDBJ whole genome shotgun (WGS) entry which is preliminary data.</text>
</comment>
<sequence>MDQEQIESFGSKLELVQAIEGRKGRQQLGDGCLGSTAAWVEPGEARNGGGFVDRRRWFMGLGCSAGRGGEQGSSLVSGNEQRRRRASLSWRLLRRSRRREEVRAGEV</sequence>
<organism evidence="1 2">
    <name type="scientific">Rubus argutus</name>
    <name type="common">Southern blackberry</name>
    <dbReference type="NCBI Taxonomy" id="59490"/>
    <lineage>
        <taxon>Eukaryota</taxon>
        <taxon>Viridiplantae</taxon>
        <taxon>Streptophyta</taxon>
        <taxon>Embryophyta</taxon>
        <taxon>Tracheophyta</taxon>
        <taxon>Spermatophyta</taxon>
        <taxon>Magnoliopsida</taxon>
        <taxon>eudicotyledons</taxon>
        <taxon>Gunneridae</taxon>
        <taxon>Pentapetalae</taxon>
        <taxon>rosids</taxon>
        <taxon>fabids</taxon>
        <taxon>Rosales</taxon>
        <taxon>Rosaceae</taxon>
        <taxon>Rosoideae</taxon>
        <taxon>Rosoideae incertae sedis</taxon>
        <taxon>Rubus</taxon>
    </lineage>
</organism>